<feature type="region of interest" description="Disordered" evidence="6">
    <location>
        <begin position="394"/>
        <end position="685"/>
    </location>
</feature>
<feature type="compositionally biased region" description="Basic and acidic residues" evidence="6">
    <location>
        <begin position="644"/>
        <end position="655"/>
    </location>
</feature>
<evidence type="ECO:0000256" key="2">
    <source>
        <dbReference type="ARBA" id="ARBA00012438"/>
    </source>
</evidence>
<evidence type="ECO:0000256" key="5">
    <source>
        <dbReference type="ARBA" id="ARBA00022777"/>
    </source>
</evidence>
<keyword evidence="7" id="KW-0472">Membrane</keyword>
<dbReference type="InterPro" id="IPR036890">
    <property type="entry name" value="HATPase_C_sf"/>
</dbReference>
<dbReference type="RefSeq" id="WP_184582679.1">
    <property type="nucleotide sequence ID" value="NZ_JACHJT010000001.1"/>
</dbReference>
<evidence type="ECO:0000256" key="4">
    <source>
        <dbReference type="ARBA" id="ARBA00022679"/>
    </source>
</evidence>
<dbReference type="AlphaFoldDB" id="A0A7W7RM67"/>
<feature type="region of interest" description="Disordered" evidence="6">
    <location>
        <begin position="1"/>
        <end position="27"/>
    </location>
</feature>
<evidence type="ECO:0000313" key="9">
    <source>
        <dbReference type="EMBL" id="MBB4934536.1"/>
    </source>
</evidence>
<dbReference type="InterPro" id="IPR003594">
    <property type="entry name" value="HATPase_dom"/>
</dbReference>
<keyword evidence="7" id="KW-1133">Transmembrane helix</keyword>
<keyword evidence="7" id="KW-0812">Transmembrane</keyword>
<evidence type="ECO:0000256" key="6">
    <source>
        <dbReference type="SAM" id="MobiDB-lite"/>
    </source>
</evidence>
<gene>
    <name evidence="9" type="ORF">F4561_005356</name>
</gene>
<dbReference type="InterPro" id="IPR050428">
    <property type="entry name" value="TCS_sensor_his_kinase"/>
</dbReference>
<reference evidence="9 10" key="1">
    <citation type="submission" date="2020-08" db="EMBL/GenBank/DDBJ databases">
        <title>Sequencing the genomes of 1000 actinobacteria strains.</title>
        <authorList>
            <person name="Klenk H.-P."/>
        </authorList>
    </citation>
    <scope>NUCLEOTIDE SEQUENCE [LARGE SCALE GENOMIC DNA]</scope>
    <source>
        <strain evidence="9 10">DSM 102030</strain>
    </source>
</reference>
<feature type="compositionally biased region" description="Basic and acidic residues" evidence="6">
    <location>
        <begin position="676"/>
        <end position="685"/>
    </location>
</feature>
<dbReference type="EC" id="2.7.13.3" evidence="2"/>
<organism evidence="9 10">
    <name type="scientific">Lipingzhangella halophila</name>
    <dbReference type="NCBI Taxonomy" id="1783352"/>
    <lineage>
        <taxon>Bacteria</taxon>
        <taxon>Bacillati</taxon>
        <taxon>Actinomycetota</taxon>
        <taxon>Actinomycetes</taxon>
        <taxon>Streptosporangiales</taxon>
        <taxon>Nocardiopsidaceae</taxon>
        <taxon>Lipingzhangella</taxon>
    </lineage>
</organism>
<evidence type="ECO:0000256" key="1">
    <source>
        <dbReference type="ARBA" id="ARBA00000085"/>
    </source>
</evidence>
<dbReference type="SUPFAM" id="SSF55874">
    <property type="entry name" value="ATPase domain of HSP90 chaperone/DNA topoisomerase II/histidine kinase"/>
    <property type="match status" value="1"/>
</dbReference>
<dbReference type="GO" id="GO:0000160">
    <property type="term" value="P:phosphorelay signal transduction system"/>
    <property type="evidence" value="ECO:0007669"/>
    <property type="project" value="TreeGrafter"/>
</dbReference>
<evidence type="ECO:0000256" key="3">
    <source>
        <dbReference type="ARBA" id="ARBA00022553"/>
    </source>
</evidence>
<feature type="domain" description="Histidine kinase/HSP90-like ATPase" evidence="8">
    <location>
        <begin position="279"/>
        <end position="609"/>
    </location>
</feature>
<dbReference type="SMART" id="SM00387">
    <property type="entry name" value="HATPase_c"/>
    <property type="match status" value="1"/>
</dbReference>
<dbReference type="Gene3D" id="3.30.565.10">
    <property type="entry name" value="Histidine kinase-like ATPase, C-terminal domain"/>
    <property type="match status" value="1"/>
</dbReference>
<keyword evidence="10" id="KW-1185">Reference proteome</keyword>
<accession>A0A7W7RM67</accession>
<dbReference type="EMBL" id="JACHJT010000001">
    <property type="protein sequence ID" value="MBB4934536.1"/>
    <property type="molecule type" value="Genomic_DNA"/>
</dbReference>
<protein>
    <recommendedName>
        <fullName evidence="2">histidine kinase</fullName>
        <ecNumber evidence="2">2.7.13.3</ecNumber>
    </recommendedName>
</protein>
<feature type="compositionally biased region" description="Polar residues" evidence="6">
    <location>
        <begin position="394"/>
        <end position="405"/>
    </location>
</feature>
<dbReference type="Proteomes" id="UP000523007">
    <property type="component" value="Unassembled WGS sequence"/>
</dbReference>
<feature type="compositionally biased region" description="Low complexity" evidence="6">
    <location>
        <begin position="604"/>
        <end position="621"/>
    </location>
</feature>
<sequence length="685" mass="70856">MPEHPPPSAGEHPDARHRRHPAQDAGTASGLRGLHLWISVVPAAMVMLLAVAAVVILLAVTPSVLTTRIVLAMAAGGAVLVLAGAVYAATYATGRIEERLEALCSLSARGNSELQHLVEKVRNGEDAVPRSVDALPAETTDAFVLLEYDLLRSQSAAQNTVLQVANMKPVAGSEQQVEVFVNVARRMQSLVHREISLLDELEAKVEDPDLLKGLFTIDHLATQMRRQSESLAVLGGAASGRRWSRPVNLYEVLRSAVAEVESYPRVKVVPPSAGAVHGAAVVDVIHLVAELIENAAKFSPPHAHVVVRAEEVAAGVAVEVEDRGLGMAPADQRRMNGLLADPGQVNIGELLRDGRIGLYVVAALARKHGARVQLQTNVYGGTQAVAVLPRSLISPQGQDTGTQAQPEPAPAPGVPETPQRAAAPSPYAEPPPTASGGGSGSGPVPQDTGAQVRPEPTPASGTSRPPQWPTPAASHAEPPPTAPGGGSGSGPVPQDTGAQVRPEPAPASGTSRPPQWPTPAASHAEPPPTAPGGGNGSGPVPQDTGAQVRPEPAPASGTSRPPQWPTPAASHAEPPPAAPGGGNGSGPAPQGTGEQRAGSEFISRRPASTSLAASTAHSAPPGNEHRPPLPQRRAQTHLAPQLRESPEPRDDEPGTEHSPGLMAAFQGGFSQAEEEDRNRPGDRTD</sequence>
<evidence type="ECO:0000256" key="7">
    <source>
        <dbReference type="SAM" id="Phobius"/>
    </source>
</evidence>
<dbReference type="PANTHER" id="PTHR45436:SF5">
    <property type="entry name" value="SENSOR HISTIDINE KINASE TRCS"/>
    <property type="match status" value="1"/>
</dbReference>
<dbReference type="GO" id="GO:0004673">
    <property type="term" value="F:protein histidine kinase activity"/>
    <property type="evidence" value="ECO:0007669"/>
    <property type="project" value="UniProtKB-EC"/>
</dbReference>
<dbReference type="PANTHER" id="PTHR45436">
    <property type="entry name" value="SENSOR HISTIDINE KINASE YKOH"/>
    <property type="match status" value="1"/>
</dbReference>
<keyword evidence="4" id="KW-0808">Transferase</keyword>
<proteinExistence type="predicted"/>
<comment type="caution">
    <text evidence="9">The sequence shown here is derived from an EMBL/GenBank/DDBJ whole genome shotgun (WGS) entry which is preliminary data.</text>
</comment>
<keyword evidence="3" id="KW-0597">Phosphoprotein</keyword>
<dbReference type="GO" id="GO:0005886">
    <property type="term" value="C:plasma membrane"/>
    <property type="evidence" value="ECO:0007669"/>
    <property type="project" value="TreeGrafter"/>
</dbReference>
<feature type="transmembrane region" description="Helical" evidence="7">
    <location>
        <begin position="69"/>
        <end position="89"/>
    </location>
</feature>
<evidence type="ECO:0000313" key="10">
    <source>
        <dbReference type="Proteomes" id="UP000523007"/>
    </source>
</evidence>
<dbReference type="Pfam" id="PF02518">
    <property type="entry name" value="HATPase_c"/>
    <property type="match status" value="1"/>
</dbReference>
<evidence type="ECO:0000259" key="8">
    <source>
        <dbReference type="SMART" id="SM00387"/>
    </source>
</evidence>
<comment type="catalytic activity">
    <reaction evidence="1">
        <text>ATP + protein L-histidine = ADP + protein N-phospho-L-histidine.</text>
        <dbReference type="EC" id="2.7.13.3"/>
    </reaction>
</comment>
<name>A0A7W7RM67_9ACTN</name>
<keyword evidence="5 9" id="KW-0418">Kinase</keyword>
<feature type="transmembrane region" description="Helical" evidence="7">
    <location>
        <begin position="36"/>
        <end position="60"/>
    </location>
</feature>